<dbReference type="SUPFAM" id="SSF51695">
    <property type="entry name" value="PLC-like phosphodiesterases"/>
    <property type="match status" value="1"/>
</dbReference>
<sequence>MTLVIAHRGASAYAPENTMRAFELAARQGADMCELDVQRTADGGLVVFHDDTTARWETKGRPVTHCTLADLQQIDIGGERVATLAEVCVFARERGMQLNVELKARGIGADVVRLLRNEQVIDQTLISSFWDEALAEIAAIDPDLPRALLMGIPTFRPDVRLRESWPFLELKRIGAVAWHPACQIPLLDHVLPIVRRAGYRVHVWTVNDPDEMRRFLRVGVDGIITDTPDVLRRIVAE</sequence>
<dbReference type="InterPro" id="IPR030395">
    <property type="entry name" value="GP_PDE_dom"/>
</dbReference>
<gene>
    <name evidence="2" type="ordered locus">Rcas_1216</name>
</gene>
<protein>
    <submittedName>
        <fullName evidence="2">Glycerophosphodiester phosphodiesterase</fullName>
        <ecNumber evidence="2">3.1.4.46</ecNumber>
    </submittedName>
</protein>
<dbReference type="InterPro" id="IPR017946">
    <property type="entry name" value="PLC-like_Pdiesterase_TIM-brl"/>
</dbReference>
<dbReference type="AlphaFoldDB" id="A7NIL3"/>
<evidence type="ECO:0000313" key="3">
    <source>
        <dbReference type="Proteomes" id="UP000000263"/>
    </source>
</evidence>
<keyword evidence="3" id="KW-1185">Reference proteome</keyword>
<dbReference type="OrthoDB" id="384721at2"/>
<dbReference type="PANTHER" id="PTHR46211:SF1">
    <property type="entry name" value="GLYCEROPHOSPHODIESTER PHOSPHODIESTERASE, CYTOPLASMIC"/>
    <property type="match status" value="1"/>
</dbReference>
<dbReference type="RefSeq" id="WP_012119743.1">
    <property type="nucleotide sequence ID" value="NC_009767.1"/>
</dbReference>
<dbReference type="eggNOG" id="COG0584">
    <property type="taxonomic scope" value="Bacteria"/>
</dbReference>
<dbReference type="STRING" id="383372.Rcas_1216"/>
<keyword evidence="2" id="KW-0378">Hydrolase</keyword>
<organism evidence="2 3">
    <name type="scientific">Roseiflexus castenholzii (strain DSM 13941 / HLO8)</name>
    <dbReference type="NCBI Taxonomy" id="383372"/>
    <lineage>
        <taxon>Bacteria</taxon>
        <taxon>Bacillati</taxon>
        <taxon>Chloroflexota</taxon>
        <taxon>Chloroflexia</taxon>
        <taxon>Chloroflexales</taxon>
        <taxon>Roseiflexineae</taxon>
        <taxon>Roseiflexaceae</taxon>
        <taxon>Roseiflexus</taxon>
    </lineage>
</organism>
<dbReference type="Pfam" id="PF03009">
    <property type="entry name" value="GDPD"/>
    <property type="match status" value="1"/>
</dbReference>
<dbReference type="Gene3D" id="3.20.20.190">
    <property type="entry name" value="Phosphatidylinositol (PI) phosphodiesterase"/>
    <property type="match status" value="1"/>
</dbReference>
<dbReference type="HOGENOM" id="CLU_030006_3_5_0"/>
<dbReference type="KEGG" id="rca:Rcas_1216"/>
<evidence type="ECO:0000313" key="2">
    <source>
        <dbReference type="EMBL" id="ABU57313.1"/>
    </source>
</evidence>
<dbReference type="GO" id="GO:0008889">
    <property type="term" value="F:glycerophosphodiester phosphodiesterase activity"/>
    <property type="evidence" value="ECO:0007669"/>
    <property type="project" value="UniProtKB-EC"/>
</dbReference>
<reference evidence="2 3" key="1">
    <citation type="submission" date="2007-08" db="EMBL/GenBank/DDBJ databases">
        <title>Complete sequence of Roseiflexus castenholzii DSM 13941.</title>
        <authorList>
            <consortium name="US DOE Joint Genome Institute"/>
            <person name="Copeland A."/>
            <person name="Lucas S."/>
            <person name="Lapidus A."/>
            <person name="Barry K."/>
            <person name="Glavina del Rio T."/>
            <person name="Dalin E."/>
            <person name="Tice H."/>
            <person name="Pitluck S."/>
            <person name="Thompson L.S."/>
            <person name="Brettin T."/>
            <person name="Bruce D."/>
            <person name="Detter J.C."/>
            <person name="Han C."/>
            <person name="Tapia R."/>
            <person name="Schmutz J."/>
            <person name="Larimer F."/>
            <person name="Land M."/>
            <person name="Hauser L."/>
            <person name="Kyrpides N."/>
            <person name="Mikhailova N."/>
            <person name="Bryant D.A."/>
            <person name="Hanada S."/>
            <person name="Tsukatani Y."/>
            <person name="Richardson P."/>
        </authorList>
    </citation>
    <scope>NUCLEOTIDE SEQUENCE [LARGE SCALE GENOMIC DNA]</scope>
    <source>
        <strain evidence="3">DSM 13941 / HLO8</strain>
    </source>
</reference>
<dbReference type="GO" id="GO:0006629">
    <property type="term" value="P:lipid metabolic process"/>
    <property type="evidence" value="ECO:0007669"/>
    <property type="project" value="InterPro"/>
</dbReference>
<proteinExistence type="predicted"/>
<dbReference type="EC" id="3.1.4.46" evidence="2"/>
<feature type="domain" description="GP-PDE" evidence="1">
    <location>
        <begin position="2"/>
        <end position="235"/>
    </location>
</feature>
<name>A7NIL3_ROSCS</name>
<evidence type="ECO:0000259" key="1">
    <source>
        <dbReference type="PROSITE" id="PS51704"/>
    </source>
</evidence>
<dbReference type="PANTHER" id="PTHR46211">
    <property type="entry name" value="GLYCEROPHOSPHORYL DIESTER PHOSPHODIESTERASE"/>
    <property type="match status" value="1"/>
</dbReference>
<dbReference type="PROSITE" id="PS51704">
    <property type="entry name" value="GP_PDE"/>
    <property type="match status" value="1"/>
</dbReference>
<dbReference type="Proteomes" id="UP000000263">
    <property type="component" value="Chromosome"/>
</dbReference>
<accession>A7NIL3</accession>
<dbReference type="EMBL" id="CP000804">
    <property type="protein sequence ID" value="ABU57313.1"/>
    <property type="molecule type" value="Genomic_DNA"/>
</dbReference>